<evidence type="ECO:0000256" key="2">
    <source>
        <dbReference type="ARBA" id="ARBA00022741"/>
    </source>
</evidence>
<evidence type="ECO:0000313" key="8">
    <source>
        <dbReference type="Proteomes" id="UP000011081"/>
    </source>
</evidence>
<dbReference type="SMART" id="SM00534">
    <property type="entry name" value="MUTSac"/>
    <property type="match status" value="1"/>
</dbReference>
<proteinExistence type="inferred from homology"/>
<dbReference type="OMA" id="HEISCLE"/>
<dbReference type="InterPro" id="IPR007696">
    <property type="entry name" value="DNA_mismatch_repair_MutS_core"/>
</dbReference>
<keyword evidence="3" id="KW-0067">ATP-binding</keyword>
<dbReference type="HOGENOM" id="CLU_378205_0_0_1"/>
<dbReference type="InParanoid" id="L2GQJ2"/>
<dbReference type="SUPFAM" id="SSF52540">
    <property type="entry name" value="P-loop containing nucleoside triphosphate hydrolases"/>
    <property type="match status" value="1"/>
</dbReference>
<keyword evidence="2" id="KW-0547">Nucleotide-binding</keyword>
<dbReference type="GO" id="GO:0006298">
    <property type="term" value="P:mismatch repair"/>
    <property type="evidence" value="ECO:0007669"/>
    <property type="project" value="InterPro"/>
</dbReference>
<dbReference type="PROSITE" id="PS00486">
    <property type="entry name" value="DNA_MISMATCH_REPAIR_2"/>
    <property type="match status" value="1"/>
</dbReference>
<reference evidence="8" key="1">
    <citation type="submission" date="2011-03" db="EMBL/GenBank/DDBJ databases">
        <title>The genome sequence of Vavraia culicis strain floridensis.</title>
        <authorList>
            <consortium name="The Broad Institute Genome Sequencing Platform"/>
            <person name="Cuomo C."/>
            <person name="Becnel J."/>
            <person name="Sanscrainte N."/>
            <person name="Young S.K."/>
            <person name="Zeng Q."/>
            <person name="Gargeya S."/>
            <person name="Fitzgerald M."/>
            <person name="Haas B."/>
            <person name="Abouelleil A."/>
            <person name="Alvarado L."/>
            <person name="Arachchi H.M."/>
            <person name="Berlin A."/>
            <person name="Chapman S.B."/>
            <person name="Gearin G."/>
            <person name="Goldberg J."/>
            <person name="Griggs A."/>
            <person name="Gujja S."/>
            <person name="Hansen M."/>
            <person name="Heiman D."/>
            <person name="Howarth C."/>
            <person name="Larimer J."/>
            <person name="Lui A."/>
            <person name="MacDonald P.J.P."/>
            <person name="McCowen C."/>
            <person name="Montmayeur A."/>
            <person name="Murphy C."/>
            <person name="Neiman D."/>
            <person name="Pearson M."/>
            <person name="Priest M."/>
            <person name="Roberts A."/>
            <person name="Saif S."/>
            <person name="Shea T."/>
            <person name="Sisk P."/>
            <person name="Stolte C."/>
            <person name="Sykes S."/>
            <person name="Wortman J."/>
            <person name="Nusbaum C."/>
            <person name="Birren B."/>
        </authorList>
    </citation>
    <scope>NUCLEOTIDE SEQUENCE [LARGE SCALE GENOMIC DNA]</scope>
    <source>
        <strain evidence="8">floridensis</strain>
    </source>
</reference>
<dbReference type="VEuPathDB" id="MicrosporidiaDB:VCUG_02604"/>
<dbReference type="AlphaFoldDB" id="L2GQJ2"/>
<dbReference type="RefSeq" id="XP_008075613.1">
    <property type="nucleotide sequence ID" value="XM_008077422.1"/>
</dbReference>
<evidence type="ECO:0000313" key="7">
    <source>
        <dbReference type="EMBL" id="ELA45911.1"/>
    </source>
</evidence>
<dbReference type="InterPro" id="IPR000432">
    <property type="entry name" value="DNA_mismatch_repair_MutS_C"/>
</dbReference>
<keyword evidence="8" id="KW-1185">Reference proteome</keyword>
<sequence length="733" mass="83793">MNSCCITLSRGVRPLLGMCIRSNGEFHIYEYYDSWLFTMTTRVLTCYSVDRVYIAEEQEALYKAIKEYNVVKIARKYFEMDCCSNLYGMLAHKILCNYSPERNNALDWSDKDMKQRNTGAKVVFKVPDGRMLIHKNTVEELNLLSDVVCAVRNTKTKMGERLLREELCQPYTDKNVIHNRHEKVKLLKNDMKLRKAIEAVLKRMPDMNQLIYDVLFEQRVTKNVGRVVELLDVIEELKCILGVEKRSMDECTAITCEAKNDMSASCTKNCDECIDGEKNGTEHSGDDVSVLGAKADNMKEEDELQDRNAKNCTCVSSQKIKKRYEIVLAHEISCLEQFNVELPAMERLVAKDGIKDSITIVKENVNVILDIKRKVHHENMEDILSMAEEIEREADTSVRIHYDSTKGYVLRTEFIGENGDVKIISKNSKFITFSTTDVEKINMRMRKVRVEIENISEHVLMEVIREVQANIGSFQRMSDVIAELDLIVSFVNFSKLRNCCFPKFTDRFVVSNTYNLVIQDVKQAVTIFSCNSLNKNIVTGPNMGGKTTYLKTIAVVSILAQIGSPINADSAEIKIHDEMFTKLAQHDNFEKEWQLAANILEKSTDRSLILLDEMGRSTDYNSGLSFSVAFILALHKGTLFFSTHFLDMVKYLKHIRNVNFVGVNDFKAKSGVCGYFKGIELAKKYFPKKVTEHAEKVCKKWKITKCDKIKLQVALKIAEGGCDESCINRQENS</sequence>
<name>L2GQJ2_VAVCU</name>
<dbReference type="OrthoDB" id="276261at2759"/>
<dbReference type="Gene3D" id="1.10.1420.10">
    <property type="match status" value="1"/>
</dbReference>
<evidence type="ECO:0000259" key="6">
    <source>
        <dbReference type="PROSITE" id="PS00486"/>
    </source>
</evidence>
<organism evidence="7 8">
    <name type="scientific">Vavraia culicis (isolate floridensis)</name>
    <name type="common">Microsporidian parasite</name>
    <dbReference type="NCBI Taxonomy" id="948595"/>
    <lineage>
        <taxon>Eukaryota</taxon>
        <taxon>Fungi</taxon>
        <taxon>Fungi incertae sedis</taxon>
        <taxon>Microsporidia</taxon>
        <taxon>Pleistophoridae</taxon>
        <taxon>Vavraia</taxon>
    </lineage>
</organism>
<dbReference type="InterPro" id="IPR027417">
    <property type="entry name" value="P-loop_NTPase"/>
</dbReference>
<dbReference type="Pfam" id="PF05192">
    <property type="entry name" value="MutS_III"/>
    <property type="match status" value="1"/>
</dbReference>
<dbReference type="GO" id="GO:0005524">
    <property type="term" value="F:ATP binding"/>
    <property type="evidence" value="ECO:0007669"/>
    <property type="project" value="UniProtKB-KW"/>
</dbReference>
<accession>L2GQJ2</accession>
<dbReference type="GeneID" id="19880465"/>
<dbReference type="Proteomes" id="UP000011081">
    <property type="component" value="Unassembled WGS sequence"/>
</dbReference>
<keyword evidence="5" id="KW-0469">Meiosis</keyword>
<evidence type="ECO:0000256" key="5">
    <source>
        <dbReference type="ARBA" id="ARBA00023254"/>
    </source>
</evidence>
<dbReference type="GO" id="GO:0007131">
    <property type="term" value="P:reciprocal meiotic recombination"/>
    <property type="evidence" value="ECO:0007669"/>
    <property type="project" value="TreeGrafter"/>
</dbReference>
<dbReference type="STRING" id="948595.L2GQJ2"/>
<dbReference type="PANTHER" id="PTHR11361">
    <property type="entry name" value="DNA MISMATCH REPAIR PROTEIN MUTS FAMILY MEMBER"/>
    <property type="match status" value="1"/>
</dbReference>
<dbReference type="InterPro" id="IPR036187">
    <property type="entry name" value="DNA_mismatch_repair_MutS_sf"/>
</dbReference>
<dbReference type="GO" id="GO:0005634">
    <property type="term" value="C:nucleus"/>
    <property type="evidence" value="ECO:0007669"/>
    <property type="project" value="TreeGrafter"/>
</dbReference>
<dbReference type="Pfam" id="PF00488">
    <property type="entry name" value="MutS_V"/>
    <property type="match status" value="1"/>
</dbReference>
<dbReference type="SMART" id="SM00533">
    <property type="entry name" value="MUTSd"/>
    <property type="match status" value="1"/>
</dbReference>
<dbReference type="GO" id="GO:0030983">
    <property type="term" value="F:mismatched DNA binding"/>
    <property type="evidence" value="ECO:0007669"/>
    <property type="project" value="InterPro"/>
</dbReference>
<dbReference type="InterPro" id="IPR045076">
    <property type="entry name" value="MutS"/>
</dbReference>
<comment type="similarity">
    <text evidence="1">Belongs to the DNA mismatch repair MutS family.</text>
</comment>
<dbReference type="Gene3D" id="3.40.50.300">
    <property type="entry name" value="P-loop containing nucleotide triphosphate hydrolases"/>
    <property type="match status" value="1"/>
</dbReference>
<evidence type="ECO:0000256" key="3">
    <source>
        <dbReference type="ARBA" id="ARBA00022840"/>
    </source>
</evidence>
<keyword evidence="4" id="KW-0238">DNA-binding</keyword>
<protein>
    <recommendedName>
        <fullName evidence="6">DNA mismatch repair proteins mutS family domain-containing protein</fullName>
    </recommendedName>
</protein>
<evidence type="ECO:0000256" key="4">
    <source>
        <dbReference type="ARBA" id="ARBA00023125"/>
    </source>
</evidence>
<evidence type="ECO:0000256" key="1">
    <source>
        <dbReference type="ARBA" id="ARBA00006271"/>
    </source>
</evidence>
<gene>
    <name evidence="7" type="ORF">VCUG_02604</name>
</gene>
<dbReference type="PANTHER" id="PTHR11361:SF21">
    <property type="entry name" value="MUTS PROTEIN HOMOLOG 4"/>
    <property type="match status" value="1"/>
</dbReference>
<dbReference type="EMBL" id="GL877485">
    <property type="protein sequence ID" value="ELA45911.1"/>
    <property type="molecule type" value="Genomic_DNA"/>
</dbReference>
<feature type="domain" description="DNA mismatch repair proteins mutS family" evidence="6">
    <location>
        <begin position="607"/>
        <end position="623"/>
    </location>
</feature>
<dbReference type="GO" id="GO:0140664">
    <property type="term" value="F:ATP-dependent DNA damage sensor activity"/>
    <property type="evidence" value="ECO:0007669"/>
    <property type="project" value="InterPro"/>
</dbReference>
<dbReference type="SUPFAM" id="SSF48334">
    <property type="entry name" value="DNA repair protein MutS, domain III"/>
    <property type="match status" value="1"/>
</dbReference>